<gene>
    <name evidence="2" type="ORF">FHS44_004597</name>
</gene>
<sequence>MLLRSALSLLLALALVTGCGTGPGASAPVQGRWWNWAYSGDERTSLVRDTSGRFCTRNQPRDVWFFGGTAVPQERPIVSPPVNRVSPAVQCRTFMAAAKGGTALDGQPVAPEHLEDDVVVNRLTFQ</sequence>
<dbReference type="AlphaFoldDB" id="A0A7W7VPG2"/>
<dbReference type="EMBL" id="JACHJP010000004">
    <property type="protein sequence ID" value="MBB4917489.1"/>
    <property type="molecule type" value="Genomic_DNA"/>
</dbReference>
<dbReference type="RefSeq" id="WP_184717730.1">
    <property type="nucleotide sequence ID" value="NZ_JACHJP010000004.1"/>
</dbReference>
<evidence type="ECO:0000313" key="2">
    <source>
        <dbReference type="EMBL" id="MBB4917489.1"/>
    </source>
</evidence>
<keyword evidence="3" id="KW-1185">Reference proteome</keyword>
<comment type="caution">
    <text evidence="2">The sequence shown here is derived from an EMBL/GenBank/DDBJ whole genome shotgun (WGS) entry which is preliminary data.</text>
</comment>
<evidence type="ECO:0008006" key="4">
    <source>
        <dbReference type="Google" id="ProtNLM"/>
    </source>
</evidence>
<reference evidence="2 3" key="1">
    <citation type="submission" date="2020-08" db="EMBL/GenBank/DDBJ databases">
        <title>Genomic Encyclopedia of Type Strains, Phase III (KMG-III): the genomes of soil and plant-associated and newly described type strains.</title>
        <authorList>
            <person name="Whitman W."/>
        </authorList>
    </citation>
    <scope>NUCLEOTIDE SEQUENCE [LARGE SCALE GENOMIC DNA]</scope>
    <source>
        <strain evidence="2 3">CECT 8840</strain>
    </source>
</reference>
<accession>A0A7W7VPG2</accession>
<keyword evidence="1" id="KW-0732">Signal</keyword>
<proteinExistence type="predicted"/>
<dbReference type="PROSITE" id="PS51257">
    <property type="entry name" value="PROKAR_LIPOPROTEIN"/>
    <property type="match status" value="1"/>
</dbReference>
<evidence type="ECO:0000313" key="3">
    <source>
        <dbReference type="Proteomes" id="UP000552644"/>
    </source>
</evidence>
<name>A0A7W7VPG2_9ACTN</name>
<dbReference type="Proteomes" id="UP000552644">
    <property type="component" value="Unassembled WGS sequence"/>
</dbReference>
<protein>
    <recommendedName>
        <fullName evidence="4">Lipoprotein</fullName>
    </recommendedName>
</protein>
<feature type="chain" id="PRO_5038841134" description="Lipoprotein" evidence="1">
    <location>
        <begin position="28"/>
        <end position="126"/>
    </location>
</feature>
<feature type="signal peptide" evidence="1">
    <location>
        <begin position="1"/>
        <end position="27"/>
    </location>
</feature>
<evidence type="ECO:0000256" key="1">
    <source>
        <dbReference type="SAM" id="SignalP"/>
    </source>
</evidence>
<organism evidence="2 3">
    <name type="scientific">Streptosporangium saharense</name>
    <dbReference type="NCBI Taxonomy" id="1706840"/>
    <lineage>
        <taxon>Bacteria</taxon>
        <taxon>Bacillati</taxon>
        <taxon>Actinomycetota</taxon>
        <taxon>Actinomycetes</taxon>
        <taxon>Streptosporangiales</taxon>
        <taxon>Streptosporangiaceae</taxon>
        <taxon>Streptosporangium</taxon>
    </lineage>
</organism>